<dbReference type="HOGENOM" id="CLU_610885_0_0_7"/>
<gene>
    <name evidence="2" type="ordered locus">Nitsa_0234</name>
</gene>
<dbReference type="EMBL" id="CP002452">
    <property type="protein sequence ID" value="ADV45506.1"/>
    <property type="molecule type" value="Genomic_DNA"/>
</dbReference>
<evidence type="ECO:0000313" key="2">
    <source>
        <dbReference type="EMBL" id="ADV45506.1"/>
    </source>
</evidence>
<dbReference type="Proteomes" id="UP000008633">
    <property type="component" value="Chromosome"/>
</dbReference>
<dbReference type="eggNOG" id="COG1293">
    <property type="taxonomic scope" value="Bacteria"/>
</dbReference>
<evidence type="ECO:0000259" key="1">
    <source>
        <dbReference type="Pfam" id="PF05670"/>
    </source>
</evidence>
<dbReference type="OrthoDB" id="9766163at2"/>
<reference evidence="3" key="2">
    <citation type="submission" date="2011-01" db="EMBL/GenBank/DDBJ databases">
        <title>The complete genome of Nitratifractor salsuginis DSM 16511.</title>
        <authorList>
            <consortium name="US DOE Joint Genome Institute (JGI-PGF)"/>
            <person name="Lucas S."/>
            <person name="Copeland A."/>
            <person name="Lapidus A."/>
            <person name="Bruce D."/>
            <person name="Goodwin L."/>
            <person name="Pitluck S."/>
            <person name="Kyrpides N."/>
            <person name="Mavromatis K."/>
            <person name="Ivanova N."/>
            <person name="Mikhailova N."/>
            <person name="Zeytun A."/>
            <person name="Detter J.C."/>
            <person name="Tapia R."/>
            <person name="Han C."/>
            <person name="Land M."/>
            <person name="Hauser L."/>
            <person name="Markowitz V."/>
            <person name="Cheng J.-F."/>
            <person name="Hugenholtz P."/>
            <person name="Woyke T."/>
            <person name="Wu D."/>
            <person name="Tindall B."/>
            <person name="Schuetze A."/>
            <person name="Brambilla E."/>
            <person name="Klenk H.-P."/>
            <person name="Eisen J.A."/>
        </authorList>
    </citation>
    <scope>NUCLEOTIDE SEQUENCE [LARGE SCALE GENOMIC DNA]</scope>
    <source>
        <strain evidence="3">DSM 16511 / JCM 12458 / E9I37-1</strain>
    </source>
</reference>
<evidence type="ECO:0000313" key="3">
    <source>
        <dbReference type="Proteomes" id="UP000008633"/>
    </source>
</evidence>
<proteinExistence type="predicted"/>
<protein>
    <recommendedName>
        <fullName evidence="1">NFACT RNA-binding domain-containing protein</fullName>
    </recommendedName>
</protein>
<dbReference type="Gene3D" id="2.30.310.10">
    <property type="entry name" value="ibrinogen binding protein from staphylococcus aureus domain"/>
    <property type="match status" value="1"/>
</dbReference>
<keyword evidence="3" id="KW-1185">Reference proteome</keyword>
<dbReference type="PANTHER" id="PTHR15239:SF6">
    <property type="entry name" value="RIBOSOME QUALITY CONTROL COMPLEX SUBUNIT NEMF"/>
    <property type="match status" value="1"/>
</dbReference>
<dbReference type="STRING" id="749222.Nitsa_0234"/>
<dbReference type="GO" id="GO:1990112">
    <property type="term" value="C:RQC complex"/>
    <property type="evidence" value="ECO:0007669"/>
    <property type="project" value="TreeGrafter"/>
</dbReference>
<sequence>MTHAQLKAIAQYLNRHHHIKKARRSSNNTIELNLGEKESLFFDMTRGRSTVYLGPSRRPAQDYNAPFDTLLHQLLSQSRILSADVPKGERILRITVQPRSHYKSRQVILQLEFTGRHSNAILLDEHGVVLEALHHIDAAQSYRVVKPGVELAPLPPRPTSKEEPAFDEDLIAWLRENYRRLTEEQLKVLRKQKRQQIEKKRNKTLRLLHQLPDEESLKKEADEFEKMGNIILANLHTIRPYDRELKTYDFDGNPVTIPLPEGVARNRLGEYYFNKARRARTKAEHIHLERENLEGKLRFYDNILQAIDEAKEPYELELLVPKQGRARRKKEKLRDGELYWIEGYKVYVGRNARENQKLLELARSNDLWMHVRDLPGSHVIIRTDKQNLPESVLHSAAKLCVDFTTPNPGNYAVDYTRRKFVKIQEGSSVEYDKYKTIPVLKEGVEIRE</sequence>
<organism evidence="2 3">
    <name type="scientific">Nitratifractor salsuginis (strain DSM 16511 / JCM 12458 / E9I37-1)</name>
    <dbReference type="NCBI Taxonomy" id="749222"/>
    <lineage>
        <taxon>Bacteria</taxon>
        <taxon>Pseudomonadati</taxon>
        <taxon>Campylobacterota</taxon>
        <taxon>Epsilonproteobacteria</taxon>
        <taxon>Campylobacterales</taxon>
        <taxon>Sulfurovaceae</taxon>
        <taxon>Nitratifractor</taxon>
    </lineage>
</organism>
<dbReference type="GO" id="GO:0043023">
    <property type="term" value="F:ribosomal large subunit binding"/>
    <property type="evidence" value="ECO:0007669"/>
    <property type="project" value="TreeGrafter"/>
</dbReference>
<dbReference type="InterPro" id="IPR008532">
    <property type="entry name" value="NFACT_RNA-bd"/>
</dbReference>
<dbReference type="AlphaFoldDB" id="E6WZ56"/>
<name>E6WZ56_NITSE</name>
<dbReference type="InterPro" id="IPR051608">
    <property type="entry name" value="RQC_Subunit_NEMF"/>
</dbReference>
<feature type="domain" description="NFACT RNA-binding" evidence="1">
    <location>
        <begin position="342"/>
        <end position="401"/>
    </location>
</feature>
<dbReference type="RefSeq" id="WP_013553203.1">
    <property type="nucleotide sequence ID" value="NC_014935.1"/>
</dbReference>
<dbReference type="PANTHER" id="PTHR15239">
    <property type="entry name" value="NUCLEAR EXPORT MEDIATOR FACTOR NEMF"/>
    <property type="match status" value="1"/>
</dbReference>
<dbReference type="KEGG" id="nsa:Nitsa_0234"/>
<reference evidence="2 3" key="1">
    <citation type="journal article" date="2011" name="Stand. Genomic Sci.">
        <title>Complete genome sequence of Nitratifractor salsuginis type strain (E9I37-1).</title>
        <authorList>
            <person name="Anderson I."/>
            <person name="Sikorski J."/>
            <person name="Zeytun A."/>
            <person name="Nolan M."/>
            <person name="Lapidus A."/>
            <person name="Lucas S."/>
            <person name="Hammon N."/>
            <person name="Deshpande S."/>
            <person name="Cheng J.F."/>
            <person name="Tapia R."/>
            <person name="Han C."/>
            <person name="Goodwin L."/>
            <person name="Pitluck S."/>
            <person name="Liolios K."/>
            <person name="Pagani I."/>
            <person name="Ivanova N."/>
            <person name="Huntemann M."/>
            <person name="Mavromatis K."/>
            <person name="Ovchinikova G."/>
            <person name="Pati A."/>
            <person name="Chen A."/>
            <person name="Palaniappan K."/>
            <person name="Land M."/>
            <person name="Hauser L."/>
            <person name="Brambilla E.M."/>
            <person name="Ngatchou-Djao O.D."/>
            <person name="Rohde M."/>
            <person name="Tindall B.J."/>
            <person name="Goker M."/>
            <person name="Detter J.C."/>
            <person name="Woyke T."/>
            <person name="Bristow J."/>
            <person name="Eisen J.A."/>
            <person name="Markowitz V."/>
            <person name="Hugenholtz P."/>
            <person name="Klenk H.P."/>
            <person name="Kyrpides N.C."/>
        </authorList>
    </citation>
    <scope>NUCLEOTIDE SEQUENCE [LARGE SCALE GENOMIC DNA]</scope>
    <source>
        <strain evidence="3">DSM 16511 / JCM 12458 / E9I37-1</strain>
    </source>
</reference>
<accession>E6WZ56</accession>
<dbReference type="GO" id="GO:0000049">
    <property type="term" value="F:tRNA binding"/>
    <property type="evidence" value="ECO:0007669"/>
    <property type="project" value="TreeGrafter"/>
</dbReference>
<dbReference type="Pfam" id="PF05833">
    <property type="entry name" value="NFACT_N"/>
    <property type="match status" value="2"/>
</dbReference>
<dbReference type="GO" id="GO:0072344">
    <property type="term" value="P:rescue of stalled ribosome"/>
    <property type="evidence" value="ECO:0007669"/>
    <property type="project" value="TreeGrafter"/>
</dbReference>
<dbReference type="Pfam" id="PF05670">
    <property type="entry name" value="NFACT-R_1"/>
    <property type="match status" value="1"/>
</dbReference>